<evidence type="ECO:0000313" key="6">
    <source>
        <dbReference type="Proteomes" id="UP000033400"/>
    </source>
</evidence>
<dbReference type="EMBL" id="LACH01000088">
    <property type="protein sequence ID" value="KJZ60072.1"/>
    <property type="molecule type" value="Genomic_DNA"/>
</dbReference>
<keyword evidence="2" id="KW-0186">Copper</keyword>
<evidence type="ECO:0000313" key="5">
    <source>
        <dbReference type="EMBL" id="KJZ60072.1"/>
    </source>
</evidence>
<dbReference type="InterPro" id="IPR008972">
    <property type="entry name" value="Cupredoxin"/>
</dbReference>
<dbReference type="GO" id="GO:0009055">
    <property type="term" value="F:electron transfer activity"/>
    <property type="evidence" value="ECO:0007669"/>
    <property type="project" value="InterPro"/>
</dbReference>
<dbReference type="PATRIC" id="fig|294.133.peg.6234"/>
<dbReference type="PANTHER" id="PTHR38439">
    <property type="entry name" value="AURACYANIN-B"/>
    <property type="match status" value="1"/>
</dbReference>
<evidence type="ECO:0000256" key="2">
    <source>
        <dbReference type="ARBA" id="ARBA00023008"/>
    </source>
</evidence>
<dbReference type="AlphaFoldDB" id="A0A0F4UWD6"/>
<sequence>MKARLVTPVIAAITLLFGATAMASAGHGKEDIGKPGVASEVTRTVEVEMGDIFFKPESIDVKPGETIRFVLRNEGSLLHEFNIGKAAAHAAHQKEMASMFQNGTLNPTGTGKTMSGMSHSMGGMKMVGMEHNDPNSVLIEPGATQELIWTFNNSTDLQFACNVPGHYQSGMVGPFDLK</sequence>
<dbReference type="Proteomes" id="UP000033400">
    <property type="component" value="Unassembled WGS sequence"/>
</dbReference>
<dbReference type="RefSeq" id="WP_046056975.1">
    <property type="nucleotide sequence ID" value="NZ_LACH01000088.1"/>
</dbReference>
<reference evidence="5 6" key="1">
    <citation type="submission" date="2015-03" db="EMBL/GenBank/DDBJ databases">
        <title>Comparative genomics of Pseudomonas insights into diversity of traits involved in vanlence and defense.</title>
        <authorList>
            <person name="Qin Y."/>
        </authorList>
    </citation>
    <scope>NUCLEOTIDE SEQUENCE [LARGE SCALE GENOMIC DNA]</scope>
    <source>
        <strain evidence="5 6">H24</strain>
    </source>
</reference>
<dbReference type="SUPFAM" id="SSF49503">
    <property type="entry name" value="Cupredoxins"/>
    <property type="match status" value="1"/>
</dbReference>
<dbReference type="GO" id="GO:0005507">
    <property type="term" value="F:copper ion binding"/>
    <property type="evidence" value="ECO:0007669"/>
    <property type="project" value="InterPro"/>
</dbReference>
<evidence type="ECO:0000256" key="1">
    <source>
        <dbReference type="ARBA" id="ARBA00022723"/>
    </source>
</evidence>
<proteinExistence type="predicted"/>
<comment type="caution">
    <text evidence="5">The sequence shown here is derived from an EMBL/GenBank/DDBJ whole genome shotgun (WGS) entry which is preliminary data.</text>
</comment>
<accession>A0A0F4UWD6</accession>
<organism evidence="5 6">
    <name type="scientific">Pseudomonas fluorescens</name>
    <dbReference type="NCBI Taxonomy" id="294"/>
    <lineage>
        <taxon>Bacteria</taxon>
        <taxon>Pseudomonadati</taxon>
        <taxon>Pseudomonadota</taxon>
        <taxon>Gammaproteobacteria</taxon>
        <taxon>Pseudomonadales</taxon>
        <taxon>Pseudomonadaceae</taxon>
        <taxon>Pseudomonas</taxon>
    </lineage>
</organism>
<feature type="signal peptide" evidence="3">
    <location>
        <begin position="1"/>
        <end position="23"/>
    </location>
</feature>
<dbReference type="PANTHER" id="PTHR38439:SF3">
    <property type="entry name" value="COPPER-RESISTANT CUPROPROTEIN COPI"/>
    <property type="match status" value="1"/>
</dbReference>
<keyword evidence="1" id="KW-0479">Metal-binding</keyword>
<dbReference type="Gene3D" id="2.60.40.420">
    <property type="entry name" value="Cupredoxins - blue copper proteins"/>
    <property type="match status" value="1"/>
</dbReference>
<dbReference type="Pfam" id="PF00127">
    <property type="entry name" value="Copper-bind"/>
    <property type="match status" value="1"/>
</dbReference>
<dbReference type="InterPro" id="IPR000923">
    <property type="entry name" value="BlueCu_1"/>
</dbReference>
<name>A0A0F4UWD6_PSEFL</name>
<feature type="domain" description="Blue (type 1) copper" evidence="4">
    <location>
        <begin position="44"/>
        <end position="174"/>
    </location>
</feature>
<feature type="chain" id="PRO_5002479805" evidence="3">
    <location>
        <begin position="24"/>
        <end position="178"/>
    </location>
</feature>
<protein>
    <submittedName>
        <fullName evidence="5">Plastocyanin</fullName>
    </submittedName>
</protein>
<gene>
    <name evidence="5" type="ORF">VD17_29870</name>
</gene>
<dbReference type="OrthoDB" id="9816061at2"/>
<keyword evidence="3" id="KW-0732">Signal</keyword>
<dbReference type="InterPro" id="IPR050845">
    <property type="entry name" value="Cu-binding_ET"/>
</dbReference>
<evidence type="ECO:0000259" key="4">
    <source>
        <dbReference type="Pfam" id="PF00127"/>
    </source>
</evidence>
<evidence type="ECO:0000256" key="3">
    <source>
        <dbReference type="SAM" id="SignalP"/>
    </source>
</evidence>